<reference evidence="1 2" key="1">
    <citation type="journal article" date="2015" name="Nature">
        <title>rRNA introns, odd ribosomes, and small enigmatic genomes across a large radiation of phyla.</title>
        <authorList>
            <person name="Brown C.T."/>
            <person name="Hug L.A."/>
            <person name="Thomas B.C."/>
            <person name="Sharon I."/>
            <person name="Castelle C.J."/>
            <person name="Singh A."/>
            <person name="Wilkins M.J."/>
            <person name="Williams K.H."/>
            <person name="Banfield J.F."/>
        </authorList>
    </citation>
    <scope>NUCLEOTIDE SEQUENCE [LARGE SCALE GENOMIC DNA]</scope>
</reference>
<comment type="caution">
    <text evidence="1">The sequence shown here is derived from an EMBL/GenBank/DDBJ whole genome shotgun (WGS) entry which is preliminary data.</text>
</comment>
<organism evidence="1 2">
    <name type="scientific">Candidatus Yanofskybacteria bacterium GW2011_GWA1_48_10</name>
    <dbReference type="NCBI Taxonomy" id="1619022"/>
    <lineage>
        <taxon>Bacteria</taxon>
        <taxon>Candidatus Yanofskyibacteriota</taxon>
    </lineage>
</organism>
<gene>
    <name evidence="1" type="ORF">UY20_C0005G0004</name>
</gene>
<dbReference type="Proteomes" id="UP000034403">
    <property type="component" value="Unassembled WGS sequence"/>
</dbReference>
<evidence type="ECO:0000313" key="2">
    <source>
        <dbReference type="Proteomes" id="UP000034403"/>
    </source>
</evidence>
<accession>A0A0G1X5U9</accession>
<protein>
    <submittedName>
        <fullName evidence="1">Uncharacterized protein</fullName>
    </submittedName>
</protein>
<dbReference type="EMBL" id="LCPC01000005">
    <property type="protein sequence ID" value="KKU89790.1"/>
    <property type="molecule type" value="Genomic_DNA"/>
</dbReference>
<proteinExistence type="predicted"/>
<evidence type="ECO:0000313" key="1">
    <source>
        <dbReference type="EMBL" id="KKU89790.1"/>
    </source>
</evidence>
<sequence length="79" mass="8838">MAIDRKNCAGRVEGYAVFFAEVAGSFIQSTFVPESYAPLCSAVGAMVRRWHFDLVVKNQVFFSDFETLITGFANLLHEN</sequence>
<dbReference type="AlphaFoldDB" id="A0A0G1X5U9"/>
<name>A0A0G1X5U9_9BACT</name>